<dbReference type="GO" id="GO:0031123">
    <property type="term" value="P:RNA 3'-end processing"/>
    <property type="evidence" value="ECO:0007669"/>
    <property type="project" value="TreeGrafter"/>
</dbReference>
<protein>
    <recommendedName>
        <fullName evidence="1">Poly(A) RNA polymerase mitochondrial-like central palm domain-containing protein</fullName>
    </recommendedName>
</protein>
<evidence type="ECO:0000259" key="1">
    <source>
        <dbReference type="Pfam" id="PF22600"/>
    </source>
</evidence>
<dbReference type="SUPFAM" id="SSF81301">
    <property type="entry name" value="Nucleotidyltransferase"/>
    <property type="match status" value="1"/>
</dbReference>
<dbReference type="PANTHER" id="PTHR12271:SF40">
    <property type="entry name" value="POLY(A) RNA POLYMERASE GLD2"/>
    <property type="match status" value="1"/>
</dbReference>
<sequence length="998" mass="112859">MYNISEMEKVIHDSNGPRNCWLHGGPNKAILGLGAWDHGNALNSSTSTSPDSANLSSGPLDGGLTTRLQHSSSCYDGWGSMDKSYNRGRHSRFNRASTVDYENVVVENKAVKRSSRPYIGTVVSLANSVISCARRSDGNRLVPTSYDGSSDSLASKHSEDEIGKVNMMDGPSCTSSNDEFSDSTFSNGHQSEDGVDNLIGIQLRLDDIRSSGFPGSNTLKNSISCDLLDLVSNDWSHAETCEVRYAQEFPALPGQVDVLLEASGSTYSGNHLLISKHLKPTSRWSCMEIHTLLQTTASILMSTEDALNTVVERITPSKSCREKKKYLFRVMERFLIQCLGKGTKVYMTGSTAYDIDLDYSRSSIPSYSDIDIEVITPRYGSNSRAILRKVYTDLCEMQSTLKEVGLVNNWVIGNSVFKLVDSARVPIVFMKTQSGIRCDISTNAVNSLSHNELFKSYIQKHPILRNIMRLIKHWLKYRGIPIMKEGGFPTILWMLLFCNVVDTDDASAASNKGPKTMVSSISEMLKSRNMLNGSVRCTATVEKEERSSYPNILASLEQCFRTLSHGRNLIEMIDCVTSCKSAQDHTKHRDGARLSMGKICRDLIHLIEMEPNVPYATWLVYYYELYRAEEHMVQYTMYMEILVSLIVCLRVHAAFTTSGDLVSTMRQLQALIDNIKELYGYDLLHLVQDGKSVMDNIETYVRSTADRLGIRLDCTQMMDDVRMLINNVIQKFSGIALNMFHDAYDKVYTIPTAIEPPAPIPVSSEKQEGKSQWPSTPMIEGTMWNDSGWFIVSLSCELYIVKVIKICVDWESWWSMDFVSRRDCKTVFHGFVYRQVTVDTEDDHEEADELPCVLLRKGGLVLFHPCDIVSRLYVIKVMRHEHTISSRYYSFDMFTGARTLYVMPGFEVKRYTQFRRTAARLSKYLNPSMILKSPVPQGCCHCGAITVSRVYLASDYKTSPRKLRNLRYILCCKRYVESYRRMQAGLKRGRQNIQNSYI</sequence>
<dbReference type="Pfam" id="PF22600">
    <property type="entry name" value="MTPAP-like_central"/>
    <property type="match status" value="1"/>
</dbReference>
<dbReference type="EMBL" id="JAHBMH010000062">
    <property type="protein sequence ID" value="KAK1934941.1"/>
    <property type="molecule type" value="Genomic_DNA"/>
</dbReference>
<organism evidence="2 3">
    <name type="scientific">Babesia divergens</name>
    <dbReference type="NCBI Taxonomy" id="32595"/>
    <lineage>
        <taxon>Eukaryota</taxon>
        <taxon>Sar</taxon>
        <taxon>Alveolata</taxon>
        <taxon>Apicomplexa</taxon>
        <taxon>Aconoidasida</taxon>
        <taxon>Piroplasmida</taxon>
        <taxon>Babesiidae</taxon>
        <taxon>Babesia</taxon>
    </lineage>
</organism>
<accession>A0AAD9LFY4</accession>
<dbReference type="InterPro" id="IPR043519">
    <property type="entry name" value="NT_sf"/>
</dbReference>
<dbReference type="AlphaFoldDB" id="A0AAD9LFY4"/>
<dbReference type="InterPro" id="IPR054708">
    <property type="entry name" value="MTPAP-like_central"/>
</dbReference>
<dbReference type="Gene3D" id="3.30.460.10">
    <property type="entry name" value="Beta Polymerase, domain 2"/>
    <property type="match status" value="1"/>
</dbReference>
<evidence type="ECO:0000313" key="2">
    <source>
        <dbReference type="EMBL" id="KAK1934941.1"/>
    </source>
</evidence>
<feature type="domain" description="Poly(A) RNA polymerase mitochondrial-like central palm" evidence="1">
    <location>
        <begin position="306"/>
        <end position="459"/>
    </location>
</feature>
<dbReference type="GO" id="GO:0016779">
    <property type="term" value="F:nucleotidyltransferase activity"/>
    <property type="evidence" value="ECO:0007669"/>
    <property type="project" value="TreeGrafter"/>
</dbReference>
<proteinExistence type="predicted"/>
<gene>
    <name evidence="2" type="ORF">X943_003559</name>
</gene>
<reference evidence="2" key="2">
    <citation type="submission" date="2021-05" db="EMBL/GenBank/DDBJ databases">
        <authorList>
            <person name="Pain A."/>
        </authorList>
    </citation>
    <scope>NUCLEOTIDE SEQUENCE</scope>
    <source>
        <strain evidence="2">1802A</strain>
    </source>
</reference>
<reference evidence="2" key="1">
    <citation type="journal article" date="2014" name="Nucleic Acids Res.">
        <title>The evolutionary dynamics of variant antigen genes in Babesia reveal a history of genomic innovation underlying host-parasite interaction.</title>
        <authorList>
            <person name="Jackson A.P."/>
            <person name="Otto T.D."/>
            <person name="Darby A."/>
            <person name="Ramaprasad A."/>
            <person name="Xia D."/>
            <person name="Echaide I.E."/>
            <person name="Farber M."/>
            <person name="Gahlot S."/>
            <person name="Gamble J."/>
            <person name="Gupta D."/>
            <person name="Gupta Y."/>
            <person name="Jackson L."/>
            <person name="Malandrin L."/>
            <person name="Malas T.B."/>
            <person name="Moussa E."/>
            <person name="Nair M."/>
            <person name="Reid A.J."/>
            <person name="Sanders M."/>
            <person name="Sharma J."/>
            <person name="Tracey A."/>
            <person name="Quail M.A."/>
            <person name="Weir W."/>
            <person name="Wastling J.M."/>
            <person name="Hall N."/>
            <person name="Willadsen P."/>
            <person name="Lingelbach K."/>
            <person name="Shiels B."/>
            <person name="Tait A."/>
            <person name="Berriman M."/>
            <person name="Allred D.R."/>
            <person name="Pain A."/>
        </authorList>
    </citation>
    <scope>NUCLEOTIDE SEQUENCE</scope>
    <source>
        <strain evidence="2">1802A</strain>
    </source>
</reference>
<evidence type="ECO:0000313" key="3">
    <source>
        <dbReference type="Proteomes" id="UP001195914"/>
    </source>
</evidence>
<keyword evidence="3" id="KW-1185">Reference proteome</keyword>
<name>A0AAD9LFY4_BABDI</name>
<dbReference type="Proteomes" id="UP001195914">
    <property type="component" value="Unassembled WGS sequence"/>
</dbReference>
<comment type="caution">
    <text evidence="2">The sequence shown here is derived from an EMBL/GenBank/DDBJ whole genome shotgun (WGS) entry which is preliminary data.</text>
</comment>
<dbReference type="PANTHER" id="PTHR12271">
    <property type="entry name" value="POLY A POLYMERASE CID PAP -RELATED"/>
    <property type="match status" value="1"/>
</dbReference>